<organism evidence="1">
    <name type="scientific">Zea mays</name>
    <name type="common">Maize</name>
    <dbReference type="NCBI Taxonomy" id="4577"/>
    <lineage>
        <taxon>Eukaryota</taxon>
        <taxon>Viridiplantae</taxon>
        <taxon>Streptophyta</taxon>
        <taxon>Embryophyta</taxon>
        <taxon>Tracheophyta</taxon>
        <taxon>Spermatophyta</taxon>
        <taxon>Magnoliopsida</taxon>
        <taxon>Liliopsida</taxon>
        <taxon>Poales</taxon>
        <taxon>Poaceae</taxon>
        <taxon>PACMAD clade</taxon>
        <taxon>Panicoideae</taxon>
        <taxon>Andropogonodae</taxon>
        <taxon>Andropogoneae</taxon>
        <taxon>Tripsacinae</taxon>
        <taxon>Zea</taxon>
    </lineage>
</organism>
<reference evidence="1" key="2">
    <citation type="submission" date="2012-06" db="EMBL/GenBank/DDBJ databases">
        <authorList>
            <person name="Yu Y."/>
            <person name="Currie J."/>
            <person name="Lomeli R."/>
            <person name="Angelova A."/>
            <person name="Collura K."/>
            <person name="Wissotski M."/>
            <person name="Campos D."/>
            <person name="Kudrna D."/>
            <person name="Golser W."/>
            <person name="Ashely E."/>
            <person name="Descour A."/>
            <person name="Fernandes J."/>
            <person name="Soderlund C."/>
            <person name="Walbot V."/>
        </authorList>
    </citation>
    <scope>NUCLEOTIDE SEQUENCE</scope>
    <source>
        <strain evidence="1">B73</strain>
    </source>
</reference>
<name>C4IZJ8_MAIZE</name>
<evidence type="ECO:0000313" key="1">
    <source>
        <dbReference type="EMBL" id="ACR34348.1"/>
    </source>
</evidence>
<accession>C4IZJ8</accession>
<protein>
    <submittedName>
        <fullName evidence="1">Uncharacterized protein</fullName>
    </submittedName>
</protein>
<dbReference type="EMBL" id="BT083995">
    <property type="protein sequence ID" value="ACR34348.1"/>
    <property type="molecule type" value="mRNA"/>
</dbReference>
<reference evidence="1" key="1">
    <citation type="journal article" date="2009" name="PLoS Genet.">
        <title>Sequencing, mapping, and analysis of 27,455 maize full-length cDNAs.</title>
        <authorList>
            <person name="Soderlund C."/>
            <person name="Descour A."/>
            <person name="Kudrna D."/>
            <person name="Bomhoff M."/>
            <person name="Boyd L."/>
            <person name="Currie J."/>
            <person name="Angelova A."/>
            <person name="Collura K."/>
            <person name="Wissotski M."/>
            <person name="Ashley E."/>
            <person name="Morrow D."/>
            <person name="Fernandes J."/>
            <person name="Walbot V."/>
            <person name="Yu Y."/>
        </authorList>
    </citation>
    <scope>NUCLEOTIDE SEQUENCE</scope>
    <source>
        <strain evidence="1">B73</strain>
    </source>
</reference>
<dbReference type="AlphaFoldDB" id="C4IZJ8"/>
<proteinExistence type="evidence at transcript level"/>
<sequence length="133" mass="14085">MGRAGKLAGRQAGSEGLKSCILRVRCALGSTASGSWSGFWDGLCVDRAAGSPRWRREARRISGQRGTGSARWKRMSGCLIGLGEADHRLGRTTHYPYKIYILGGGRAGASCYPATGQNAQVGPSPFALWAAVD</sequence>